<evidence type="ECO:0000313" key="1">
    <source>
        <dbReference type="EMBL" id="MCB8882887.1"/>
    </source>
</evidence>
<accession>A0A964E5X0</accession>
<sequence length="58" mass="6474">MTNLNNGTIATDIDAHADNDALTAQGYTIRHIETYHLDFDHSCIIWEAPALTEADLPY</sequence>
<name>A0A964E5X0_9PROT</name>
<dbReference type="RefSeq" id="WP_227309545.1">
    <property type="nucleotide sequence ID" value="NZ_JAESVA010000010.1"/>
</dbReference>
<evidence type="ECO:0000313" key="2">
    <source>
        <dbReference type="Proteomes" id="UP000721844"/>
    </source>
</evidence>
<gene>
    <name evidence="1" type="ORF">ACELLULO517_21755</name>
</gene>
<dbReference type="EMBL" id="JAESVA010000010">
    <property type="protein sequence ID" value="MCB8882887.1"/>
    <property type="molecule type" value="Genomic_DNA"/>
</dbReference>
<reference evidence="1 2" key="1">
    <citation type="journal article" date="2021" name="Microorganisms">
        <title>Acidisoma silvae sp. nov. and Acidisomacellulosilytica sp. nov., Two Acidophilic Bacteria Isolated from Decaying Wood, Hydrolyzing Cellulose and Producing Poly-3-hydroxybutyrate.</title>
        <authorList>
            <person name="Mieszkin S."/>
            <person name="Pouder E."/>
            <person name="Uroz S."/>
            <person name="Simon-Colin C."/>
            <person name="Alain K."/>
        </authorList>
    </citation>
    <scope>NUCLEOTIDE SEQUENCE [LARGE SCALE GENOMIC DNA]</scope>
    <source>
        <strain evidence="1 2">HW T5.17</strain>
    </source>
</reference>
<dbReference type="AlphaFoldDB" id="A0A964E5X0"/>
<proteinExistence type="predicted"/>
<comment type="caution">
    <text evidence="1">The sequence shown here is derived from an EMBL/GenBank/DDBJ whole genome shotgun (WGS) entry which is preliminary data.</text>
</comment>
<organism evidence="1 2">
    <name type="scientific">Acidisoma cellulosilyticum</name>
    <dbReference type="NCBI Taxonomy" id="2802395"/>
    <lineage>
        <taxon>Bacteria</taxon>
        <taxon>Pseudomonadati</taxon>
        <taxon>Pseudomonadota</taxon>
        <taxon>Alphaproteobacteria</taxon>
        <taxon>Acetobacterales</taxon>
        <taxon>Acidocellaceae</taxon>
        <taxon>Acidisoma</taxon>
    </lineage>
</organism>
<keyword evidence="2" id="KW-1185">Reference proteome</keyword>
<protein>
    <submittedName>
        <fullName evidence="1">Uncharacterized protein</fullName>
    </submittedName>
</protein>
<dbReference type="Proteomes" id="UP000721844">
    <property type="component" value="Unassembled WGS sequence"/>
</dbReference>